<proteinExistence type="predicted"/>
<accession>A0A815YCZ9</accession>
<dbReference type="EMBL" id="CAJNOR010005600">
    <property type="protein sequence ID" value="CAF1569266.1"/>
    <property type="molecule type" value="Genomic_DNA"/>
</dbReference>
<protein>
    <submittedName>
        <fullName evidence="2">Uncharacterized protein</fullName>
    </submittedName>
</protein>
<organism evidence="2 3">
    <name type="scientific">Adineta ricciae</name>
    <name type="common">Rotifer</name>
    <dbReference type="NCBI Taxonomy" id="249248"/>
    <lineage>
        <taxon>Eukaryota</taxon>
        <taxon>Metazoa</taxon>
        <taxon>Spiralia</taxon>
        <taxon>Gnathifera</taxon>
        <taxon>Rotifera</taxon>
        <taxon>Eurotatoria</taxon>
        <taxon>Bdelloidea</taxon>
        <taxon>Adinetida</taxon>
        <taxon>Adinetidae</taxon>
        <taxon>Adineta</taxon>
    </lineage>
</organism>
<reference evidence="2" key="1">
    <citation type="submission" date="2021-02" db="EMBL/GenBank/DDBJ databases">
        <authorList>
            <person name="Nowell W R."/>
        </authorList>
    </citation>
    <scope>NUCLEOTIDE SEQUENCE</scope>
</reference>
<sequence>MMRLTKSVEMNSSMGPYVSKVSNYDTQIITYNWCDAAKLLEQITAVINEKVRNGVHKLVSILAVHNTVMPINMLLLSLMIVAIVIWCLFQHCRSTAVEIDVMDEPSAYSIDTPASAKKSPEKNKDGYIKSNILDDIASNDIFLLFVHAFQ</sequence>
<feature type="transmembrane region" description="Helical" evidence="1">
    <location>
        <begin position="68"/>
        <end position="89"/>
    </location>
</feature>
<gene>
    <name evidence="2" type="ORF">XAT740_LOCUS44319</name>
</gene>
<keyword evidence="1" id="KW-0472">Membrane</keyword>
<keyword evidence="1" id="KW-1133">Transmembrane helix</keyword>
<evidence type="ECO:0000313" key="3">
    <source>
        <dbReference type="Proteomes" id="UP000663828"/>
    </source>
</evidence>
<dbReference type="AlphaFoldDB" id="A0A815YCZ9"/>
<comment type="caution">
    <text evidence="2">The sequence shown here is derived from an EMBL/GenBank/DDBJ whole genome shotgun (WGS) entry which is preliminary data.</text>
</comment>
<evidence type="ECO:0000313" key="2">
    <source>
        <dbReference type="EMBL" id="CAF1569266.1"/>
    </source>
</evidence>
<dbReference type="Proteomes" id="UP000663828">
    <property type="component" value="Unassembled WGS sequence"/>
</dbReference>
<keyword evidence="1" id="KW-0812">Transmembrane</keyword>
<name>A0A815YCZ9_ADIRI</name>
<evidence type="ECO:0000256" key="1">
    <source>
        <dbReference type="SAM" id="Phobius"/>
    </source>
</evidence>
<keyword evidence="3" id="KW-1185">Reference proteome</keyword>